<feature type="transmembrane region" description="Helical" evidence="6">
    <location>
        <begin position="279"/>
        <end position="298"/>
    </location>
</feature>
<evidence type="ECO:0000256" key="6">
    <source>
        <dbReference type="SAM" id="Phobius"/>
    </source>
</evidence>
<keyword evidence="3 6" id="KW-0812">Transmembrane</keyword>
<evidence type="ECO:0000256" key="4">
    <source>
        <dbReference type="ARBA" id="ARBA00022989"/>
    </source>
</evidence>
<protein>
    <submittedName>
        <fullName evidence="7">YjgP/YjgQ family permease</fullName>
    </submittedName>
</protein>
<organism evidence="7">
    <name type="scientific">Rhodothermus marinus</name>
    <name type="common">Rhodothermus obamensis</name>
    <dbReference type="NCBI Taxonomy" id="29549"/>
    <lineage>
        <taxon>Bacteria</taxon>
        <taxon>Pseudomonadati</taxon>
        <taxon>Rhodothermota</taxon>
        <taxon>Rhodothermia</taxon>
        <taxon>Rhodothermales</taxon>
        <taxon>Rhodothermaceae</taxon>
        <taxon>Rhodothermus</taxon>
    </lineage>
</organism>
<evidence type="ECO:0000256" key="1">
    <source>
        <dbReference type="ARBA" id="ARBA00004651"/>
    </source>
</evidence>
<dbReference type="InterPro" id="IPR005495">
    <property type="entry name" value="LptG/LptF_permease"/>
</dbReference>
<sequence length="360" mass="41055">MHTIDWHILRRVLGGYVFFIGALVVFFIVLHFVEYIDDFMDRGASMREVFGVYYPSYIPEIVRLTSPLALLLACLYVTGRMAQNLEIIALQMSGVPLRRLLRPYAGLGVAITGFMFWFNGWVVPTTNRTVVAFDEKYLSRTPRQFNLSHIHRQAQPDQFLTVGYYDREVQVAYRVSLQQFAGERMVYRLDAPRMEWIDSLRAWRIPEGIMRRFEATGWEQRTPVQHYTVALPLYPADLARTERDVEAMTLPEAAAHLATLRRTGVGALGRPLVAYYSKFAYPFANLILTLLGAVLASVRRRGGQLVHFGLGLGVAFAYLGLQKLIEPLGYSGILPPWLTAWLPHLVFALGAVLLLWRTRT</sequence>
<gene>
    <name evidence="7" type="ORF">ENO59_07580</name>
</gene>
<feature type="transmembrane region" description="Helical" evidence="6">
    <location>
        <begin position="100"/>
        <end position="118"/>
    </location>
</feature>
<dbReference type="PANTHER" id="PTHR33529:SF8">
    <property type="entry name" value="PERMEASE, YJGP_YJGQ FAMILY"/>
    <property type="match status" value="1"/>
</dbReference>
<proteinExistence type="predicted"/>
<accession>A0A7V2B131</accession>
<comment type="subcellular location">
    <subcellularLocation>
        <location evidence="1">Cell membrane</location>
        <topology evidence="1">Multi-pass membrane protein</topology>
    </subcellularLocation>
</comment>
<evidence type="ECO:0000256" key="5">
    <source>
        <dbReference type="ARBA" id="ARBA00023136"/>
    </source>
</evidence>
<dbReference type="PANTHER" id="PTHR33529">
    <property type="entry name" value="SLR0882 PROTEIN-RELATED"/>
    <property type="match status" value="1"/>
</dbReference>
<keyword evidence="2" id="KW-1003">Cell membrane</keyword>
<reference evidence="7" key="1">
    <citation type="journal article" date="2020" name="mSystems">
        <title>Genome- and Community-Level Interaction Insights into Carbon Utilization and Element Cycling Functions of Hydrothermarchaeota in Hydrothermal Sediment.</title>
        <authorList>
            <person name="Zhou Z."/>
            <person name="Liu Y."/>
            <person name="Xu W."/>
            <person name="Pan J."/>
            <person name="Luo Z.H."/>
            <person name="Li M."/>
        </authorList>
    </citation>
    <scope>NUCLEOTIDE SEQUENCE [LARGE SCALE GENOMIC DNA]</scope>
    <source>
        <strain evidence="7">SpSt-143</strain>
    </source>
</reference>
<comment type="caution">
    <text evidence="7">The sequence shown here is derived from an EMBL/GenBank/DDBJ whole genome shotgun (WGS) entry which is preliminary data.</text>
</comment>
<keyword evidence="5 6" id="KW-0472">Membrane</keyword>
<feature type="transmembrane region" description="Helical" evidence="6">
    <location>
        <begin position="337"/>
        <end position="356"/>
    </location>
</feature>
<keyword evidence="4 6" id="KW-1133">Transmembrane helix</keyword>
<dbReference type="EMBL" id="DSGB01000005">
    <property type="protein sequence ID" value="HER96362.1"/>
    <property type="molecule type" value="Genomic_DNA"/>
</dbReference>
<dbReference type="Pfam" id="PF03739">
    <property type="entry name" value="LptF_LptG"/>
    <property type="match status" value="1"/>
</dbReference>
<dbReference type="GO" id="GO:0043190">
    <property type="term" value="C:ATP-binding cassette (ABC) transporter complex"/>
    <property type="evidence" value="ECO:0007669"/>
    <property type="project" value="TreeGrafter"/>
</dbReference>
<dbReference type="GO" id="GO:0015920">
    <property type="term" value="P:lipopolysaccharide transport"/>
    <property type="evidence" value="ECO:0007669"/>
    <property type="project" value="TreeGrafter"/>
</dbReference>
<feature type="transmembrane region" description="Helical" evidence="6">
    <location>
        <begin position="61"/>
        <end position="79"/>
    </location>
</feature>
<evidence type="ECO:0000313" key="7">
    <source>
        <dbReference type="EMBL" id="HER96362.1"/>
    </source>
</evidence>
<feature type="transmembrane region" description="Helical" evidence="6">
    <location>
        <begin position="12"/>
        <end position="33"/>
    </location>
</feature>
<feature type="transmembrane region" description="Helical" evidence="6">
    <location>
        <begin position="305"/>
        <end position="325"/>
    </location>
</feature>
<evidence type="ECO:0000256" key="3">
    <source>
        <dbReference type="ARBA" id="ARBA00022692"/>
    </source>
</evidence>
<dbReference type="AlphaFoldDB" id="A0A7V2B131"/>
<name>A0A7V2B131_RHOMR</name>
<evidence type="ECO:0000256" key="2">
    <source>
        <dbReference type="ARBA" id="ARBA00022475"/>
    </source>
</evidence>